<organism evidence="1 2">
    <name type="scientific">Datura stramonium</name>
    <name type="common">Jimsonweed</name>
    <name type="synonym">Common thornapple</name>
    <dbReference type="NCBI Taxonomy" id="4076"/>
    <lineage>
        <taxon>Eukaryota</taxon>
        <taxon>Viridiplantae</taxon>
        <taxon>Streptophyta</taxon>
        <taxon>Embryophyta</taxon>
        <taxon>Tracheophyta</taxon>
        <taxon>Spermatophyta</taxon>
        <taxon>Magnoliopsida</taxon>
        <taxon>eudicotyledons</taxon>
        <taxon>Gunneridae</taxon>
        <taxon>Pentapetalae</taxon>
        <taxon>asterids</taxon>
        <taxon>lamiids</taxon>
        <taxon>Solanales</taxon>
        <taxon>Solanaceae</taxon>
        <taxon>Solanoideae</taxon>
        <taxon>Datureae</taxon>
        <taxon>Datura</taxon>
    </lineage>
</organism>
<evidence type="ECO:0000313" key="1">
    <source>
        <dbReference type="EMBL" id="MCD7462281.1"/>
    </source>
</evidence>
<proteinExistence type="predicted"/>
<protein>
    <submittedName>
        <fullName evidence="1">Uncharacterized protein</fullName>
    </submittedName>
</protein>
<reference evidence="1 2" key="1">
    <citation type="journal article" date="2021" name="BMC Genomics">
        <title>Datura genome reveals duplications of psychoactive alkaloid biosynthetic genes and high mutation rate following tissue culture.</title>
        <authorList>
            <person name="Rajewski A."/>
            <person name="Carter-House D."/>
            <person name="Stajich J."/>
            <person name="Litt A."/>
        </authorList>
    </citation>
    <scope>NUCLEOTIDE SEQUENCE [LARGE SCALE GENOMIC DNA]</scope>
    <source>
        <strain evidence="1">AR-01</strain>
    </source>
</reference>
<comment type="caution">
    <text evidence="1">The sequence shown here is derived from an EMBL/GenBank/DDBJ whole genome shotgun (WGS) entry which is preliminary data.</text>
</comment>
<dbReference type="EMBL" id="JACEIK010000791">
    <property type="protein sequence ID" value="MCD7462281.1"/>
    <property type="molecule type" value="Genomic_DNA"/>
</dbReference>
<accession>A0ABS8STD2</accession>
<gene>
    <name evidence="1" type="ORF">HAX54_048170</name>
</gene>
<dbReference type="Proteomes" id="UP000823775">
    <property type="component" value="Unassembled WGS sequence"/>
</dbReference>
<name>A0ABS8STD2_DATST</name>
<keyword evidence="2" id="KW-1185">Reference proteome</keyword>
<sequence length="125" mass="13708">MALAFISPSGFNISRNIVDIQASSYLVITLKPYSHSPIHLYLLLWILIMRSKISLDSPSSCVVKLLHFNFSASPFHLNDELPLCNYSIFNCSGVTNDDVGSLGCSATPASVLITVRNTETLDVNM</sequence>
<evidence type="ECO:0000313" key="2">
    <source>
        <dbReference type="Proteomes" id="UP000823775"/>
    </source>
</evidence>